<dbReference type="PANTHER" id="PTHR48020">
    <property type="entry name" value="PROTON MYO-INOSITOL COTRANSPORTER"/>
    <property type="match status" value="1"/>
</dbReference>
<name>A0A835E3T0_9POAL</name>
<protein>
    <recommendedName>
        <fullName evidence="8">Major facilitator superfamily (MFS) profile domain-containing protein</fullName>
    </recommendedName>
</protein>
<feature type="domain" description="Major facilitator superfamily (MFS) profile" evidence="8">
    <location>
        <begin position="1"/>
        <end position="181"/>
    </location>
</feature>
<accession>A0A835E3T0</accession>
<evidence type="ECO:0000256" key="4">
    <source>
        <dbReference type="ARBA" id="ARBA00022692"/>
    </source>
</evidence>
<keyword evidence="4 7" id="KW-0812">Transmembrane</keyword>
<reference evidence="9" key="1">
    <citation type="submission" date="2020-07" db="EMBL/GenBank/DDBJ databases">
        <title>Genome sequence and genetic diversity analysis of an under-domesticated orphan crop, white fonio (Digitaria exilis).</title>
        <authorList>
            <person name="Bennetzen J.L."/>
            <person name="Chen S."/>
            <person name="Ma X."/>
            <person name="Wang X."/>
            <person name="Yssel A.E.J."/>
            <person name="Chaluvadi S.R."/>
            <person name="Johnson M."/>
            <person name="Gangashetty P."/>
            <person name="Hamidou F."/>
            <person name="Sanogo M.D."/>
            <person name="Zwaenepoel A."/>
            <person name="Wallace J."/>
            <person name="Van De Peer Y."/>
            <person name="Van Deynze A."/>
        </authorList>
    </citation>
    <scope>NUCLEOTIDE SEQUENCE</scope>
    <source>
        <tissue evidence="9">Leaves</tissue>
    </source>
</reference>
<comment type="subcellular location">
    <subcellularLocation>
        <location evidence="1">Membrane</location>
        <topology evidence="1">Multi-pass membrane protein</topology>
    </subcellularLocation>
</comment>
<feature type="transmembrane region" description="Helical" evidence="7">
    <location>
        <begin position="99"/>
        <end position="121"/>
    </location>
</feature>
<keyword evidence="10" id="KW-1185">Reference proteome</keyword>
<dbReference type="Proteomes" id="UP000636709">
    <property type="component" value="Unassembled WGS sequence"/>
</dbReference>
<sequence>MLVTGLGIQCFQQITGIDALVYYSPTIFRDAGITTESQLLAATVAVGFFKTAFIALAIVLIDRVGRKPLLYVSTIGMTVCLVILSAALFLLAHGLVSRGVGIAIAILTVCGDVAFFSIFPLRLRAQAAALGAVANRVTSGAVAMSFLSICRAISVAGAFSAFAAISALSVVFVHRFVPETSGKTLEQIESLFGGGGDGEDVDELELGDVEQLELRRVRPIPMSASRSSSTPALVFRSSRTPALAPAPPRPRHLCLLLLLHADADAHAFAAAALRSSASGRQPGPAGVDVGRSAMVMSVAGGCPSLQGFGHDHACLDRWGSAGVAEDNSRKQERK</sequence>
<evidence type="ECO:0000313" key="10">
    <source>
        <dbReference type="Proteomes" id="UP000636709"/>
    </source>
</evidence>
<comment type="similarity">
    <text evidence="2">Belongs to the major facilitator superfamily. Sugar transporter (TC 2.A.1.1) family.</text>
</comment>
<dbReference type="Gene3D" id="1.20.1250.20">
    <property type="entry name" value="MFS general substrate transporter like domains"/>
    <property type="match status" value="1"/>
</dbReference>
<evidence type="ECO:0000256" key="6">
    <source>
        <dbReference type="ARBA" id="ARBA00023136"/>
    </source>
</evidence>
<dbReference type="AlphaFoldDB" id="A0A835E3T0"/>
<dbReference type="GO" id="GO:0016020">
    <property type="term" value="C:membrane"/>
    <property type="evidence" value="ECO:0007669"/>
    <property type="project" value="UniProtKB-SubCell"/>
</dbReference>
<dbReference type="SUPFAM" id="SSF103473">
    <property type="entry name" value="MFS general substrate transporter"/>
    <property type="match status" value="1"/>
</dbReference>
<dbReference type="Pfam" id="PF00083">
    <property type="entry name" value="Sugar_tr"/>
    <property type="match status" value="1"/>
</dbReference>
<dbReference type="PROSITE" id="PS00216">
    <property type="entry name" value="SUGAR_TRANSPORT_1"/>
    <property type="match status" value="1"/>
</dbReference>
<evidence type="ECO:0000256" key="7">
    <source>
        <dbReference type="SAM" id="Phobius"/>
    </source>
</evidence>
<organism evidence="9 10">
    <name type="scientific">Digitaria exilis</name>
    <dbReference type="NCBI Taxonomy" id="1010633"/>
    <lineage>
        <taxon>Eukaryota</taxon>
        <taxon>Viridiplantae</taxon>
        <taxon>Streptophyta</taxon>
        <taxon>Embryophyta</taxon>
        <taxon>Tracheophyta</taxon>
        <taxon>Spermatophyta</taxon>
        <taxon>Magnoliopsida</taxon>
        <taxon>Liliopsida</taxon>
        <taxon>Poales</taxon>
        <taxon>Poaceae</taxon>
        <taxon>PACMAD clade</taxon>
        <taxon>Panicoideae</taxon>
        <taxon>Panicodae</taxon>
        <taxon>Paniceae</taxon>
        <taxon>Anthephorinae</taxon>
        <taxon>Digitaria</taxon>
    </lineage>
</organism>
<dbReference type="InterPro" id="IPR005828">
    <property type="entry name" value="MFS_sugar_transport-like"/>
</dbReference>
<keyword evidence="5 7" id="KW-1133">Transmembrane helix</keyword>
<gene>
    <name evidence="9" type="ORF">HU200_058032</name>
</gene>
<keyword evidence="6 7" id="KW-0472">Membrane</keyword>
<evidence type="ECO:0000313" key="9">
    <source>
        <dbReference type="EMBL" id="KAF8660069.1"/>
    </source>
</evidence>
<evidence type="ECO:0000256" key="5">
    <source>
        <dbReference type="ARBA" id="ARBA00022989"/>
    </source>
</evidence>
<proteinExistence type="inferred from homology"/>
<dbReference type="OrthoDB" id="6339427at2759"/>
<dbReference type="PANTHER" id="PTHR48020:SF49">
    <property type="entry name" value="SUGAR TRANSPORTER"/>
    <property type="match status" value="1"/>
</dbReference>
<dbReference type="EMBL" id="JACEFO010002445">
    <property type="protein sequence ID" value="KAF8660069.1"/>
    <property type="molecule type" value="Genomic_DNA"/>
</dbReference>
<feature type="transmembrane region" description="Helical" evidence="7">
    <location>
        <begin position="39"/>
        <end position="61"/>
    </location>
</feature>
<dbReference type="InterPro" id="IPR005829">
    <property type="entry name" value="Sugar_transporter_CS"/>
</dbReference>
<dbReference type="GO" id="GO:0022857">
    <property type="term" value="F:transmembrane transporter activity"/>
    <property type="evidence" value="ECO:0007669"/>
    <property type="project" value="InterPro"/>
</dbReference>
<feature type="transmembrane region" description="Helical" evidence="7">
    <location>
        <begin position="68"/>
        <end position="93"/>
    </location>
</feature>
<dbReference type="InterPro" id="IPR020846">
    <property type="entry name" value="MFS_dom"/>
</dbReference>
<evidence type="ECO:0000256" key="3">
    <source>
        <dbReference type="ARBA" id="ARBA00022448"/>
    </source>
</evidence>
<evidence type="ECO:0000256" key="1">
    <source>
        <dbReference type="ARBA" id="ARBA00004141"/>
    </source>
</evidence>
<evidence type="ECO:0000256" key="2">
    <source>
        <dbReference type="ARBA" id="ARBA00010992"/>
    </source>
</evidence>
<evidence type="ECO:0000259" key="8">
    <source>
        <dbReference type="PROSITE" id="PS50850"/>
    </source>
</evidence>
<feature type="transmembrane region" description="Helical" evidence="7">
    <location>
        <begin position="153"/>
        <end position="173"/>
    </location>
</feature>
<dbReference type="InterPro" id="IPR050814">
    <property type="entry name" value="Myo-inositol_Transporter"/>
</dbReference>
<keyword evidence="3" id="KW-0813">Transport</keyword>
<comment type="caution">
    <text evidence="9">The sequence shown here is derived from an EMBL/GenBank/DDBJ whole genome shotgun (WGS) entry which is preliminary data.</text>
</comment>
<dbReference type="InterPro" id="IPR036259">
    <property type="entry name" value="MFS_trans_sf"/>
</dbReference>
<dbReference type="PROSITE" id="PS50850">
    <property type="entry name" value="MFS"/>
    <property type="match status" value="1"/>
</dbReference>